<organism evidence="2 4">
    <name type="scientific">Didymodactylos carnosus</name>
    <dbReference type="NCBI Taxonomy" id="1234261"/>
    <lineage>
        <taxon>Eukaryota</taxon>
        <taxon>Metazoa</taxon>
        <taxon>Spiralia</taxon>
        <taxon>Gnathifera</taxon>
        <taxon>Rotifera</taxon>
        <taxon>Eurotatoria</taxon>
        <taxon>Bdelloidea</taxon>
        <taxon>Philodinida</taxon>
        <taxon>Philodinidae</taxon>
        <taxon>Didymodactylos</taxon>
    </lineage>
</organism>
<keyword evidence="4" id="KW-1185">Reference proteome</keyword>
<dbReference type="AlphaFoldDB" id="A0A814CJI0"/>
<evidence type="ECO:0000313" key="4">
    <source>
        <dbReference type="Proteomes" id="UP000663829"/>
    </source>
</evidence>
<evidence type="ECO:0000313" key="3">
    <source>
        <dbReference type="EMBL" id="CAF3719348.1"/>
    </source>
</evidence>
<sequence>MGFESDFFKTCKSDADSAVHVSAVDSTAKITAIEKNSNPKTYSLMESTVKKNQTKDLEVEKLKKEINRLSEIENEYKNGRSYSEKSIVRGIDQLTDDLKNDRRKSGKLERERSETCELKYELLINKLRSTLIENGELKRDNEQLRLNMTGIKELNIVNMRREKDEIINRLTMEIHSLKLELLNQASITYSIRQQYKKMIKKNIRRNVQYSTECNLKSAGYGTTGVGNGEEGKMRCSPKEQNERYGEPILTAYKNKSLTSLEIIEKLLQNLNLVKKVDILNMNSRCHLALSFEHIIVYDYDQFYLLNKRLDHLSHSSSWKDIEDIQWCSYLNEFIILTRTRLSKFNPTTYEIDKIILKHDRGGHKTPYSSITTNDDHGSLFINCGHGQYIEHYSLKTGELLKRWSQNPMLITAKYFQITKIQYLAKQNRLIMNTNIDNGDYTAIELVDVHTMKVLDRLEPELPNCYFEFLTILNGQLLVALEQCRRTIDYYLVQSNLKGEMKKLNLDILTNRVISSVNLLGNDNDYIVVGSLSKSSKYCLELYSI</sequence>
<dbReference type="SUPFAM" id="SSF101898">
    <property type="entry name" value="NHL repeat"/>
    <property type="match status" value="1"/>
</dbReference>
<comment type="caution">
    <text evidence="2">The sequence shown here is derived from an EMBL/GenBank/DDBJ whole genome shotgun (WGS) entry which is preliminary data.</text>
</comment>
<name>A0A814CJI0_9BILA</name>
<dbReference type="EMBL" id="CAJOBC010002168">
    <property type="protein sequence ID" value="CAF3719348.1"/>
    <property type="molecule type" value="Genomic_DNA"/>
</dbReference>
<dbReference type="Proteomes" id="UP000663829">
    <property type="component" value="Unassembled WGS sequence"/>
</dbReference>
<evidence type="ECO:0000256" key="1">
    <source>
        <dbReference type="SAM" id="Coils"/>
    </source>
</evidence>
<gene>
    <name evidence="2" type="ORF">GPM918_LOCUS10816</name>
    <name evidence="3" type="ORF">SRO942_LOCUS10817</name>
</gene>
<keyword evidence="1" id="KW-0175">Coiled coil</keyword>
<dbReference type="Proteomes" id="UP000681722">
    <property type="component" value="Unassembled WGS sequence"/>
</dbReference>
<protein>
    <submittedName>
        <fullName evidence="2">Uncharacterized protein</fullName>
    </submittedName>
</protein>
<proteinExistence type="predicted"/>
<reference evidence="2" key="1">
    <citation type="submission" date="2021-02" db="EMBL/GenBank/DDBJ databases">
        <authorList>
            <person name="Nowell W R."/>
        </authorList>
    </citation>
    <scope>NUCLEOTIDE SEQUENCE</scope>
</reference>
<evidence type="ECO:0000313" key="2">
    <source>
        <dbReference type="EMBL" id="CAF0943040.1"/>
    </source>
</evidence>
<dbReference type="OrthoDB" id="10015353at2759"/>
<accession>A0A814CJI0</accession>
<dbReference type="EMBL" id="CAJNOQ010002168">
    <property type="protein sequence ID" value="CAF0943040.1"/>
    <property type="molecule type" value="Genomic_DNA"/>
</dbReference>
<feature type="coiled-coil region" evidence="1">
    <location>
        <begin position="45"/>
        <end position="147"/>
    </location>
</feature>